<sequence length="84" mass="8999">MNTTPNPYTSPILPTDPRPIASLATIQPRPVREMTALLTRMYGPGLIVTNRGKRTVWALPAPPRKRTQKVEATAAATSSFGGAA</sequence>
<evidence type="ECO:0000313" key="2">
    <source>
        <dbReference type="Proteomes" id="UP001597280"/>
    </source>
</evidence>
<accession>A0ABW4Q1N6</accession>
<protein>
    <submittedName>
        <fullName evidence="1">Uncharacterized protein</fullName>
    </submittedName>
</protein>
<evidence type="ECO:0000313" key="1">
    <source>
        <dbReference type="EMBL" id="MFD1836402.1"/>
    </source>
</evidence>
<keyword evidence="2" id="KW-1185">Reference proteome</keyword>
<dbReference type="EMBL" id="JBHUFL010000003">
    <property type="protein sequence ID" value="MFD1836402.1"/>
    <property type="molecule type" value="Genomic_DNA"/>
</dbReference>
<comment type="caution">
    <text evidence="1">The sequence shown here is derived from an EMBL/GenBank/DDBJ whole genome shotgun (WGS) entry which is preliminary data.</text>
</comment>
<dbReference type="Proteomes" id="UP001597280">
    <property type="component" value="Unassembled WGS sequence"/>
</dbReference>
<proteinExistence type="predicted"/>
<dbReference type="RefSeq" id="WP_343905861.1">
    <property type="nucleotide sequence ID" value="NZ_BAAAIS010000003.1"/>
</dbReference>
<organism evidence="1 2">
    <name type="scientific">Brachybacterium rhamnosum</name>
    <dbReference type="NCBI Taxonomy" id="173361"/>
    <lineage>
        <taxon>Bacteria</taxon>
        <taxon>Bacillati</taxon>
        <taxon>Actinomycetota</taxon>
        <taxon>Actinomycetes</taxon>
        <taxon>Micrococcales</taxon>
        <taxon>Dermabacteraceae</taxon>
        <taxon>Brachybacterium</taxon>
    </lineage>
</organism>
<name>A0ABW4Q1N6_9MICO</name>
<gene>
    <name evidence="1" type="ORF">ACFSDA_15160</name>
</gene>
<reference evidence="2" key="1">
    <citation type="journal article" date="2019" name="Int. J. Syst. Evol. Microbiol.">
        <title>The Global Catalogue of Microorganisms (GCM) 10K type strain sequencing project: providing services to taxonomists for standard genome sequencing and annotation.</title>
        <authorList>
            <consortium name="The Broad Institute Genomics Platform"/>
            <consortium name="The Broad Institute Genome Sequencing Center for Infectious Disease"/>
            <person name="Wu L."/>
            <person name="Ma J."/>
        </authorList>
    </citation>
    <scope>NUCLEOTIDE SEQUENCE [LARGE SCALE GENOMIC DNA]</scope>
    <source>
        <strain evidence="2">JCM 11650</strain>
    </source>
</reference>